<feature type="non-terminal residue" evidence="1">
    <location>
        <position position="1"/>
    </location>
</feature>
<accession>A0A8S2VLE7</accession>
<gene>
    <name evidence="1" type="ORF">BYL167_LOCUS31176</name>
</gene>
<reference evidence="1" key="1">
    <citation type="submission" date="2021-02" db="EMBL/GenBank/DDBJ databases">
        <authorList>
            <person name="Nowell W R."/>
        </authorList>
    </citation>
    <scope>NUCLEOTIDE SEQUENCE</scope>
</reference>
<comment type="caution">
    <text evidence="1">The sequence shown here is derived from an EMBL/GenBank/DDBJ whole genome shotgun (WGS) entry which is preliminary data.</text>
</comment>
<dbReference type="EMBL" id="CAJOBH010053849">
    <property type="protein sequence ID" value="CAF4391662.1"/>
    <property type="molecule type" value="Genomic_DNA"/>
</dbReference>
<sequence>DFEQTNDHIKSYAQSSQITEEINDDYCSSVIKVNESSNSMESPEIFSTIDGITSSTTLYNSDPDLVYMSSLLQKPSGESMR</sequence>
<evidence type="ECO:0000313" key="1">
    <source>
        <dbReference type="EMBL" id="CAF4391662.1"/>
    </source>
</evidence>
<organism evidence="1 2">
    <name type="scientific">Rotaria magnacalcarata</name>
    <dbReference type="NCBI Taxonomy" id="392030"/>
    <lineage>
        <taxon>Eukaryota</taxon>
        <taxon>Metazoa</taxon>
        <taxon>Spiralia</taxon>
        <taxon>Gnathifera</taxon>
        <taxon>Rotifera</taxon>
        <taxon>Eurotatoria</taxon>
        <taxon>Bdelloidea</taxon>
        <taxon>Philodinida</taxon>
        <taxon>Philodinidae</taxon>
        <taxon>Rotaria</taxon>
    </lineage>
</organism>
<dbReference type="AlphaFoldDB" id="A0A8S2VLE7"/>
<evidence type="ECO:0000313" key="2">
    <source>
        <dbReference type="Proteomes" id="UP000681967"/>
    </source>
</evidence>
<protein>
    <submittedName>
        <fullName evidence="1">Uncharacterized protein</fullName>
    </submittedName>
</protein>
<dbReference type="Proteomes" id="UP000681967">
    <property type="component" value="Unassembled WGS sequence"/>
</dbReference>
<name>A0A8S2VLE7_9BILA</name>
<proteinExistence type="predicted"/>
<feature type="non-terminal residue" evidence="1">
    <location>
        <position position="81"/>
    </location>
</feature>